<reference evidence="3 4" key="1">
    <citation type="submission" date="2019-07" db="EMBL/GenBank/DDBJ databases">
        <authorList>
            <person name="Huq M.A."/>
        </authorList>
    </citation>
    <scope>NUCLEOTIDE SEQUENCE [LARGE SCALE GENOMIC DNA]</scope>
    <source>
        <strain evidence="3 4">MAH-3</strain>
    </source>
</reference>
<accession>A0A556MNF8</accession>
<dbReference type="OrthoDB" id="1033069at2"/>
<evidence type="ECO:0000313" key="4">
    <source>
        <dbReference type="Proteomes" id="UP000316008"/>
    </source>
</evidence>
<dbReference type="AlphaFoldDB" id="A0A556MNF8"/>
<dbReference type="Proteomes" id="UP000316008">
    <property type="component" value="Unassembled WGS sequence"/>
</dbReference>
<feature type="chain" id="PRO_5021702596" evidence="1">
    <location>
        <begin position="20"/>
        <end position="321"/>
    </location>
</feature>
<organism evidence="3 4">
    <name type="scientific">Fluviicola chungangensis</name>
    <dbReference type="NCBI Taxonomy" id="2597671"/>
    <lineage>
        <taxon>Bacteria</taxon>
        <taxon>Pseudomonadati</taxon>
        <taxon>Bacteroidota</taxon>
        <taxon>Flavobacteriia</taxon>
        <taxon>Flavobacteriales</taxon>
        <taxon>Crocinitomicaceae</taxon>
        <taxon>Fluviicola</taxon>
    </lineage>
</organism>
<evidence type="ECO:0000259" key="2">
    <source>
        <dbReference type="Pfam" id="PF14771"/>
    </source>
</evidence>
<dbReference type="RefSeq" id="WP_144333765.1">
    <property type="nucleotide sequence ID" value="NZ_VLPL01000007.1"/>
</dbReference>
<dbReference type="EMBL" id="VLPL01000007">
    <property type="protein sequence ID" value="TSJ41504.1"/>
    <property type="molecule type" value="Genomic_DNA"/>
</dbReference>
<name>A0A556MNF8_9FLAO</name>
<protein>
    <submittedName>
        <fullName evidence="3">DUF4476 domain-containing protein</fullName>
    </submittedName>
</protein>
<gene>
    <name evidence="3" type="ORF">FO442_13650</name>
</gene>
<evidence type="ECO:0000256" key="1">
    <source>
        <dbReference type="SAM" id="SignalP"/>
    </source>
</evidence>
<proteinExistence type="predicted"/>
<dbReference type="InterPro" id="IPR028011">
    <property type="entry name" value="DUF4476"/>
</dbReference>
<comment type="caution">
    <text evidence="3">The sequence shown here is derived from an EMBL/GenBank/DDBJ whole genome shotgun (WGS) entry which is preliminary data.</text>
</comment>
<keyword evidence="4" id="KW-1185">Reference proteome</keyword>
<feature type="domain" description="DUF4476" evidence="2">
    <location>
        <begin position="227"/>
        <end position="315"/>
    </location>
</feature>
<dbReference type="Pfam" id="PF14771">
    <property type="entry name" value="DUF4476"/>
    <property type="match status" value="1"/>
</dbReference>
<keyword evidence="1" id="KW-0732">Signal</keyword>
<feature type="signal peptide" evidence="1">
    <location>
        <begin position="1"/>
        <end position="19"/>
    </location>
</feature>
<sequence length="321" mass="35641">MKHVFTLIILLFLSQFSNAQQNTNLVFFSEQGQQFYIILNGIQQNANPETNVRVTNLIQPYYKVKVKFADGITPDIDKTLNFNAGTETTYAIRSSNKGEIVLRWMSEVPIAQAPRPMAGQNVIVYHSTPISTTTQTTVISNTTTNPGTSDQMNVGINVNDPTTGGANINMNINVNETGMNTQTQSTTTTYSTTTTTTSGNTGTVGTVQNGYVMPGYNGNVGCNGYPMDEARFNEVVKSIEAKSFDDSRLTMAKQVINTNCMTSNQVKRLMLLFSFEDTRLDLAKYAYGYTYDIGNYYQLNDAFTFESSIDELNTYTSGFRR</sequence>
<evidence type="ECO:0000313" key="3">
    <source>
        <dbReference type="EMBL" id="TSJ41504.1"/>
    </source>
</evidence>